<name>A0ABS2KQY8_9NOCA</name>
<evidence type="ECO:0000313" key="2">
    <source>
        <dbReference type="EMBL" id="MBM7414252.1"/>
    </source>
</evidence>
<dbReference type="Proteomes" id="UP000703038">
    <property type="component" value="Unassembled WGS sequence"/>
</dbReference>
<comment type="caution">
    <text evidence="2">The sequence shown here is derived from an EMBL/GenBank/DDBJ whole genome shotgun (WGS) entry which is preliminary data.</text>
</comment>
<dbReference type="Pfam" id="PF13822">
    <property type="entry name" value="ACC_epsilon"/>
    <property type="match status" value="1"/>
</dbReference>
<sequence length="85" mass="8820">MTSADDRTESGTDETAPSAPFLRVESGNPTDEEIAALVAVLSAATADAGPTEIPVLDHWGRPSTMHRAGTAFSPYSFTTGVTGPR</sequence>
<proteinExistence type="predicted"/>
<accession>A0ABS2KQY8</accession>
<reference evidence="2 3" key="1">
    <citation type="submission" date="2021-01" db="EMBL/GenBank/DDBJ databases">
        <title>Genomics of switchgrass bacterial isolates.</title>
        <authorList>
            <person name="Shade A."/>
        </authorList>
    </citation>
    <scope>NUCLEOTIDE SEQUENCE [LARGE SCALE GENOMIC DNA]</scope>
    <source>
        <strain evidence="2 3">PvP111</strain>
    </source>
</reference>
<protein>
    <recommendedName>
        <fullName evidence="4">Acyl-CoA carboxylase subunit epsilon</fullName>
    </recommendedName>
</protein>
<evidence type="ECO:0008006" key="4">
    <source>
        <dbReference type="Google" id="ProtNLM"/>
    </source>
</evidence>
<dbReference type="RefSeq" id="WP_027506905.1">
    <property type="nucleotide sequence ID" value="NZ_JAFBBK010000001.1"/>
</dbReference>
<feature type="compositionally biased region" description="Basic and acidic residues" evidence="1">
    <location>
        <begin position="1"/>
        <end position="10"/>
    </location>
</feature>
<feature type="region of interest" description="Disordered" evidence="1">
    <location>
        <begin position="1"/>
        <end position="26"/>
    </location>
</feature>
<evidence type="ECO:0000313" key="3">
    <source>
        <dbReference type="Proteomes" id="UP000703038"/>
    </source>
</evidence>
<keyword evidence="3" id="KW-1185">Reference proteome</keyword>
<evidence type="ECO:0000256" key="1">
    <source>
        <dbReference type="SAM" id="MobiDB-lite"/>
    </source>
</evidence>
<dbReference type="InterPro" id="IPR032716">
    <property type="entry name" value="ACC_epsilon"/>
</dbReference>
<gene>
    <name evidence="2" type="ORF">JOE42_000985</name>
</gene>
<dbReference type="EMBL" id="JAFBBK010000001">
    <property type="protein sequence ID" value="MBM7414252.1"/>
    <property type="molecule type" value="Genomic_DNA"/>
</dbReference>
<organism evidence="2 3">
    <name type="scientific">Rhodococcoides corynebacterioides</name>
    <dbReference type="NCBI Taxonomy" id="53972"/>
    <lineage>
        <taxon>Bacteria</taxon>
        <taxon>Bacillati</taxon>
        <taxon>Actinomycetota</taxon>
        <taxon>Actinomycetes</taxon>
        <taxon>Mycobacteriales</taxon>
        <taxon>Nocardiaceae</taxon>
        <taxon>Rhodococcoides</taxon>
    </lineage>
</organism>